<dbReference type="InterPro" id="IPR012910">
    <property type="entry name" value="Plug_dom"/>
</dbReference>
<evidence type="ECO:0000256" key="8">
    <source>
        <dbReference type="ARBA" id="ARBA00023170"/>
    </source>
</evidence>
<evidence type="ECO:0000313" key="14">
    <source>
        <dbReference type="EMBL" id="MBO8476454.1"/>
    </source>
</evidence>
<evidence type="ECO:0000256" key="2">
    <source>
        <dbReference type="ARBA" id="ARBA00022448"/>
    </source>
</evidence>
<protein>
    <submittedName>
        <fullName evidence="14">TonB-dependent receptor</fullName>
    </submittedName>
</protein>
<dbReference type="Pfam" id="PF07715">
    <property type="entry name" value="Plug"/>
    <property type="match status" value="1"/>
</dbReference>
<dbReference type="InterPro" id="IPR039426">
    <property type="entry name" value="TonB-dep_rcpt-like"/>
</dbReference>
<keyword evidence="3 10" id="KW-1134">Transmembrane beta strand</keyword>
<evidence type="ECO:0000256" key="11">
    <source>
        <dbReference type="RuleBase" id="RU003357"/>
    </source>
</evidence>
<keyword evidence="5" id="KW-0732">Signal</keyword>
<dbReference type="Proteomes" id="UP000823598">
    <property type="component" value="Unassembled WGS sequence"/>
</dbReference>
<evidence type="ECO:0000256" key="1">
    <source>
        <dbReference type="ARBA" id="ARBA00004571"/>
    </source>
</evidence>
<dbReference type="SUPFAM" id="SSF56935">
    <property type="entry name" value="Porins"/>
    <property type="match status" value="1"/>
</dbReference>
<keyword evidence="7 10" id="KW-0472">Membrane</keyword>
<gene>
    <name evidence="14" type="ORF">IAB88_05620</name>
</gene>
<dbReference type="Gene3D" id="2.60.40.1120">
    <property type="entry name" value="Carboxypeptidase-like, regulatory domain"/>
    <property type="match status" value="1"/>
</dbReference>
<dbReference type="Gene3D" id="2.170.130.10">
    <property type="entry name" value="TonB-dependent receptor, plug domain"/>
    <property type="match status" value="1"/>
</dbReference>
<dbReference type="GO" id="GO:0015344">
    <property type="term" value="F:siderophore uptake transmembrane transporter activity"/>
    <property type="evidence" value="ECO:0007669"/>
    <property type="project" value="TreeGrafter"/>
</dbReference>
<keyword evidence="8 14" id="KW-0675">Receptor</keyword>
<evidence type="ECO:0000259" key="12">
    <source>
        <dbReference type="Pfam" id="PF00593"/>
    </source>
</evidence>
<reference evidence="14" key="2">
    <citation type="journal article" date="2021" name="PeerJ">
        <title>Extensive microbial diversity within the chicken gut microbiome revealed by metagenomics and culture.</title>
        <authorList>
            <person name="Gilroy R."/>
            <person name="Ravi A."/>
            <person name="Getino M."/>
            <person name="Pursley I."/>
            <person name="Horton D.L."/>
            <person name="Alikhan N.F."/>
            <person name="Baker D."/>
            <person name="Gharbi K."/>
            <person name="Hall N."/>
            <person name="Watson M."/>
            <person name="Adriaenssens E.M."/>
            <person name="Foster-Nyarko E."/>
            <person name="Jarju S."/>
            <person name="Secka A."/>
            <person name="Antonio M."/>
            <person name="Oren A."/>
            <person name="Chaudhuri R.R."/>
            <person name="La Ragione R."/>
            <person name="Hildebrand F."/>
            <person name="Pallen M.J."/>
        </authorList>
    </citation>
    <scope>NUCLEOTIDE SEQUENCE</scope>
    <source>
        <strain evidence="14">6919</strain>
    </source>
</reference>
<feature type="domain" description="TonB-dependent receptor plug" evidence="13">
    <location>
        <begin position="140"/>
        <end position="238"/>
    </location>
</feature>
<evidence type="ECO:0000256" key="5">
    <source>
        <dbReference type="ARBA" id="ARBA00022729"/>
    </source>
</evidence>
<evidence type="ECO:0000313" key="15">
    <source>
        <dbReference type="Proteomes" id="UP000823598"/>
    </source>
</evidence>
<accession>A0A9D9IQX6</accession>
<organism evidence="14 15">
    <name type="scientific">Candidatus Limisoma faecipullorum</name>
    <dbReference type="NCBI Taxonomy" id="2840854"/>
    <lineage>
        <taxon>Bacteria</taxon>
        <taxon>Pseudomonadati</taxon>
        <taxon>Bacteroidota</taxon>
        <taxon>Bacteroidia</taxon>
        <taxon>Bacteroidales</taxon>
        <taxon>Candidatus Limisoma</taxon>
    </lineage>
</organism>
<evidence type="ECO:0000256" key="3">
    <source>
        <dbReference type="ARBA" id="ARBA00022452"/>
    </source>
</evidence>
<dbReference type="GO" id="GO:0044718">
    <property type="term" value="P:siderophore transmembrane transport"/>
    <property type="evidence" value="ECO:0007669"/>
    <property type="project" value="TreeGrafter"/>
</dbReference>
<evidence type="ECO:0000256" key="10">
    <source>
        <dbReference type="PROSITE-ProRule" id="PRU01360"/>
    </source>
</evidence>
<keyword evidence="2 10" id="KW-0813">Transport</keyword>
<dbReference type="GO" id="GO:0009279">
    <property type="term" value="C:cell outer membrane"/>
    <property type="evidence" value="ECO:0007669"/>
    <property type="project" value="UniProtKB-SubCell"/>
</dbReference>
<evidence type="ECO:0000256" key="6">
    <source>
        <dbReference type="ARBA" id="ARBA00023077"/>
    </source>
</evidence>
<comment type="caution">
    <text evidence="14">The sequence shown here is derived from an EMBL/GenBank/DDBJ whole genome shotgun (WGS) entry which is preliminary data.</text>
</comment>
<dbReference type="AlphaFoldDB" id="A0A9D9IQX6"/>
<comment type="subcellular location">
    <subcellularLocation>
        <location evidence="1 10">Cell outer membrane</location>
        <topology evidence="1 10">Multi-pass membrane protein</topology>
    </subcellularLocation>
</comment>
<dbReference type="Gene3D" id="2.40.170.20">
    <property type="entry name" value="TonB-dependent receptor, beta-barrel domain"/>
    <property type="match status" value="1"/>
</dbReference>
<comment type="similarity">
    <text evidence="10 11">Belongs to the TonB-dependent receptor family.</text>
</comment>
<dbReference type="InterPro" id="IPR037066">
    <property type="entry name" value="Plug_dom_sf"/>
</dbReference>
<feature type="domain" description="TonB-dependent receptor-like beta-barrel" evidence="12">
    <location>
        <begin position="298"/>
        <end position="773"/>
    </location>
</feature>
<dbReference type="Pfam" id="PF13715">
    <property type="entry name" value="CarbopepD_reg_2"/>
    <property type="match status" value="1"/>
</dbReference>
<keyword evidence="9 10" id="KW-0998">Cell outer membrane</keyword>
<dbReference type="PROSITE" id="PS52016">
    <property type="entry name" value="TONB_DEPENDENT_REC_3"/>
    <property type="match status" value="1"/>
</dbReference>
<evidence type="ECO:0000256" key="4">
    <source>
        <dbReference type="ARBA" id="ARBA00022692"/>
    </source>
</evidence>
<dbReference type="EMBL" id="JADIMC010000064">
    <property type="protein sequence ID" value="MBO8476454.1"/>
    <property type="molecule type" value="Genomic_DNA"/>
</dbReference>
<dbReference type="PANTHER" id="PTHR30069:SF29">
    <property type="entry name" value="HEMOGLOBIN AND HEMOGLOBIN-HAPTOGLOBIN-BINDING PROTEIN 1-RELATED"/>
    <property type="match status" value="1"/>
</dbReference>
<proteinExistence type="inferred from homology"/>
<evidence type="ECO:0000256" key="9">
    <source>
        <dbReference type="ARBA" id="ARBA00023237"/>
    </source>
</evidence>
<dbReference type="InterPro" id="IPR000531">
    <property type="entry name" value="Beta-barrel_TonB"/>
</dbReference>
<dbReference type="SUPFAM" id="SSF49464">
    <property type="entry name" value="Carboxypeptidase regulatory domain-like"/>
    <property type="match status" value="1"/>
</dbReference>
<keyword evidence="4 10" id="KW-0812">Transmembrane</keyword>
<evidence type="ECO:0000256" key="7">
    <source>
        <dbReference type="ARBA" id="ARBA00023136"/>
    </source>
</evidence>
<dbReference type="InterPro" id="IPR008969">
    <property type="entry name" value="CarboxyPept-like_regulatory"/>
</dbReference>
<dbReference type="InterPro" id="IPR036942">
    <property type="entry name" value="Beta-barrel_TonB_sf"/>
</dbReference>
<sequence length="801" mass="89983">MKHQEPVIRFFLLLFLTLILPVTAFARHDNSRITGKVIDKPTGQPLEYAIVELRDKDSGKFVASCATDSLGKYVLTVREPGNYTLKASYTGYSQMTKEIAIEPSEKYRLTFELEEPSLSLEEVVVRGLSEGERVARLAYNVQMMETDKYKSTTLDLSQVVDKISGIKIRETGGLGSDINVSLNGFSGKHVKIFIDGMPMDGMGSAFGLNNIPAGMAKRIEVYKGVVPIELGGDAIGGAINIVTDNTKRTRINASYSYGSFNTHKSGALVEHTTKKGFYFMVNPYQNYSDNDYKVNAKILDFATDNYLPGTREVRRFHGAYHNEAVVLKLGVTDKKWADRLIFGFIGGYEYKEIQNASTMDFVFGGRYNTATTLLPSIAYEKKFNVLKGLRVSLNGNYNFGKSFAADTVRGNYNWLGQFKPHDNNLPGERSYMKYHYRDRNGAINLKAGLMPAHGHAISLSNTLTTFSRKGHNEVESEAQLSDRYPSENFKNVLGLSYKYDYRSVWNTSIFVKNYTSHVEAYVDSDDGQSVSHHSRTDSYFGGGIASTYFAGRFVQLKASYEHTYRLPTSRELFGDGDGLELGTSDLKPEASDNINLGMTFSTAGIADHQLTADATFQYRNVTDYIRRTVSQTKGTASSVNEGSVRSLGADFGLRYSFRDLIHLGGNFCYYDMRNMTRYKSGTNVESTIYRDRIPNQPYMYGNAEAGVTLRDVALKGSMLDIQYALNYIHEFYLDWPSYNGDSTVPMQLSHDIFVSYNFGKTHNFTVSLECRNIFNEALYDNFNLQKPGRSFGIKIGYNFSK</sequence>
<name>A0A9D9IQX6_9BACT</name>
<dbReference type="Pfam" id="PF00593">
    <property type="entry name" value="TonB_dep_Rec_b-barrel"/>
    <property type="match status" value="1"/>
</dbReference>
<reference evidence="14" key="1">
    <citation type="submission" date="2020-10" db="EMBL/GenBank/DDBJ databases">
        <authorList>
            <person name="Gilroy R."/>
        </authorList>
    </citation>
    <scope>NUCLEOTIDE SEQUENCE</scope>
    <source>
        <strain evidence="14">6919</strain>
    </source>
</reference>
<keyword evidence="6 11" id="KW-0798">TonB box</keyword>
<dbReference type="PANTHER" id="PTHR30069">
    <property type="entry name" value="TONB-DEPENDENT OUTER MEMBRANE RECEPTOR"/>
    <property type="match status" value="1"/>
</dbReference>
<evidence type="ECO:0000259" key="13">
    <source>
        <dbReference type="Pfam" id="PF07715"/>
    </source>
</evidence>